<dbReference type="PANTHER" id="PTHR10120">
    <property type="entry name" value="CAAX PRENYL PROTEASE 1"/>
    <property type="match status" value="1"/>
</dbReference>
<feature type="transmembrane region" description="Helical" evidence="7">
    <location>
        <begin position="316"/>
        <end position="335"/>
    </location>
</feature>
<organism evidence="10 11">
    <name type="scientific">Tissierella carlieri</name>
    <dbReference type="NCBI Taxonomy" id="689904"/>
    <lineage>
        <taxon>Bacteria</taxon>
        <taxon>Bacillati</taxon>
        <taxon>Bacillota</taxon>
        <taxon>Tissierellia</taxon>
        <taxon>Tissierellales</taxon>
        <taxon>Tissierellaceae</taxon>
        <taxon>Tissierella</taxon>
    </lineage>
</organism>
<sequence length="409" mass="48231">MNSKLKLIIILFFIFLLAFIGGVLVSEYINMNKIRTEYPDLPENAYNLRKDSLKVWAIRLVLQFLIPLLFLTSRLSYRIRYYVDNNRSLFFTGLLYGIIFFTIMFLVNLPLDYYSSFYLKHKYGLSNQTFGRWIEVALKSFLINDLVTSFFIFIPFYLMYRSPKIWWLQLSFLAIPVIIFMVFISPFVIDPIFNKHTSMENEKLGRQITELLQEANIQDAKIYKVDKSRDTKTMNAYMTGIFHSKRIVLWDTTINNLEEKEVLSITAHEIGHYVKGHIWKNIIFSSLGTVLLLFLVYITATWILNLSNGTFGIRKLHDIAAIPLLILVLNFYSFIGSPITNYLSREMEIEADTYEIMLTRDRESAISAMEKLYKESLGLPRPSNIFKIWYYTHPTLEERVDFYRNYPLD</sequence>
<feature type="domain" description="CAAX prenyl protease 1 N-terminal" evidence="9">
    <location>
        <begin position="49"/>
        <end position="195"/>
    </location>
</feature>
<feature type="transmembrane region" description="Helical" evidence="7">
    <location>
        <begin position="167"/>
        <end position="189"/>
    </location>
</feature>
<evidence type="ECO:0000256" key="5">
    <source>
        <dbReference type="ARBA" id="ARBA00023049"/>
    </source>
</evidence>
<keyword evidence="7" id="KW-0812">Transmembrane</keyword>
<dbReference type="Gene3D" id="3.30.2010.10">
    <property type="entry name" value="Metalloproteases ('zincins'), catalytic domain"/>
    <property type="match status" value="1"/>
</dbReference>
<dbReference type="EMBL" id="JANGAC010000007">
    <property type="protein sequence ID" value="MCQ4923683.1"/>
    <property type="molecule type" value="Genomic_DNA"/>
</dbReference>
<keyword evidence="1 6" id="KW-0645">Protease</keyword>
<keyword evidence="7" id="KW-1133">Transmembrane helix</keyword>
<comment type="similarity">
    <text evidence="6">Belongs to the peptidase M48 family.</text>
</comment>
<keyword evidence="2" id="KW-0479">Metal-binding</keyword>
<evidence type="ECO:0000259" key="8">
    <source>
        <dbReference type="Pfam" id="PF01435"/>
    </source>
</evidence>
<evidence type="ECO:0000256" key="1">
    <source>
        <dbReference type="ARBA" id="ARBA00022670"/>
    </source>
</evidence>
<proteinExistence type="inferred from homology"/>
<feature type="transmembrane region" description="Helical" evidence="7">
    <location>
        <begin position="7"/>
        <end position="29"/>
    </location>
</feature>
<evidence type="ECO:0000259" key="9">
    <source>
        <dbReference type="Pfam" id="PF16491"/>
    </source>
</evidence>
<evidence type="ECO:0000256" key="7">
    <source>
        <dbReference type="SAM" id="Phobius"/>
    </source>
</evidence>
<accession>A0ABT1SB27</accession>
<feature type="transmembrane region" description="Helical" evidence="7">
    <location>
        <begin position="56"/>
        <end position="77"/>
    </location>
</feature>
<feature type="transmembrane region" description="Helical" evidence="7">
    <location>
        <begin position="89"/>
        <end position="111"/>
    </location>
</feature>
<reference evidence="10 11" key="1">
    <citation type="submission" date="2022-06" db="EMBL/GenBank/DDBJ databases">
        <title>Isolation of gut microbiota from human fecal samples.</title>
        <authorList>
            <person name="Pamer E.G."/>
            <person name="Barat B."/>
            <person name="Waligurski E."/>
            <person name="Medina S."/>
            <person name="Paddock L."/>
            <person name="Mostad J."/>
        </authorList>
    </citation>
    <scope>NUCLEOTIDE SEQUENCE [LARGE SCALE GENOMIC DNA]</scope>
    <source>
        <strain evidence="10 11">DFI.7.95</strain>
    </source>
</reference>
<dbReference type="InterPro" id="IPR027057">
    <property type="entry name" value="CAXX_Prtase_1"/>
</dbReference>
<evidence type="ECO:0000313" key="10">
    <source>
        <dbReference type="EMBL" id="MCQ4923683.1"/>
    </source>
</evidence>
<protein>
    <submittedName>
        <fullName evidence="10">M48 family metallopeptidase</fullName>
    </submittedName>
</protein>
<evidence type="ECO:0000256" key="6">
    <source>
        <dbReference type="RuleBase" id="RU003983"/>
    </source>
</evidence>
<feature type="domain" description="Peptidase M48" evidence="8">
    <location>
        <begin position="200"/>
        <end position="401"/>
    </location>
</feature>
<dbReference type="InterPro" id="IPR032456">
    <property type="entry name" value="Peptidase_M48_N"/>
</dbReference>
<feature type="transmembrane region" description="Helical" evidence="7">
    <location>
        <begin position="282"/>
        <end position="304"/>
    </location>
</feature>
<keyword evidence="3 6" id="KW-0378">Hydrolase</keyword>
<evidence type="ECO:0000256" key="3">
    <source>
        <dbReference type="ARBA" id="ARBA00022801"/>
    </source>
</evidence>
<dbReference type="Proteomes" id="UP001524478">
    <property type="component" value="Unassembled WGS sequence"/>
</dbReference>
<evidence type="ECO:0000256" key="4">
    <source>
        <dbReference type="ARBA" id="ARBA00022833"/>
    </source>
</evidence>
<dbReference type="CDD" id="cd07343">
    <property type="entry name" value="M48A_Zmpste24p_like"/>
    <property type="match status" value="1"/>
</dbReference>
<dbReference type="Pfam" id="PF01435">
    <property type="entry name" value="Peptidase_M48"/>
    <property type="match status" value="1"/>
</dbReference>
<dbReference type="RefSeq" id="WP_256311592.1">
    <property type="nucleotide sequence ID" value="NZ_JANGAC010000007.1"/>
</dbReference>
<keyword evidence="5 6" id="KW-0482">Metalloprotease</keyword>
<keyword evidence="7" id="KW-0472">Membrane</keyword>
<gene>
    <name evidence="10" type="ORF">NE686_11325</name>
</gene>
<evidence type="ECO:0000256" key="2">
    <source>
        <dbReference type="ARBA" id="ARBA00022723"/>
    </source>
</evidence>
<evidence type="ECO:0000313" key="11">
    <source>
        <dbReference type="Proteomes" id="UP001524478"/>
    </source>
</evidence>
<dbReference type="InterPro" id="IPR001915">
    <property type="entry name" value="Peptidase_M48"/>
</dbReference>
<dbReference type="Pfam" id="PF16491">
    <property type="entry name" value="Peptidase_M48_N"/>
    <property type="match status" value="1"/>
</dbReference>
<keyword evidence="4 6" id="KW-0862">Zinc</keyword>
<keyword evidence="11" id="KW-1185">Reference proteome</keyword>
<comment type="caution">
    <text evidence="10">The sequence shown here is derived from an EMBL/GenBank/DDBJ whole genome shotgun (WGS) entry which is preliminary data.</text>
</comment>
<name>A0ABT1SB27_9FIRM</name>
<comment type="cofactor">
    <cofactor evidence="6">
        <name>Zn(2+)</name>
        <dbReference type="ChEBI" id="CHEBI:29105"/>
    </cofactor>
    <text evidence="6">Binds 1 zinc ion per subunit.</text>
</comment>